<dbReference type="InterPro" id="IPR024079">
    <property type="entry name" value="MetalloPept_cat_dom_sf"/>
</dbReference>
<evidence type="ECO:0000313" key="2">
    <source>
        <dbReference type="EMBL" id="KAK0159465.1"/>
    </source>
</evidence>
<accession>A0AA39F061</accession>
<keyword evidence="3" id="KW-1185">Reference proteome</keyword>
<proteinExistence type="predicted"/>
<organism evidence="2 3">
    <name type="scientific">Microctonus hyperodae</name>
    <name type="common">Parasitoid wasp</name>
    <dbReference type="NCBI Taxonomy" id="165561"/>
    <lineage>
        <taxon>Eukaryota</taxon>
        <taxon>Metazoa</taxon>
        <taxon>Ecdysozoa</taxon>
        <taxon>Arthropoda</taxon>
        <taxon>Hexapoda</taxon>
        <taxon>Insecta</taxon>
        <taxon>Pterygota</taxon>
        <taxon>Neoptera</taxon>
        <taxon>Endopterygota</taxon>
        <taxon>Hymenoptera</taxon>
        <taxon>Apocrita</taxon>
        <taxon>Ichneumonoidea</taxon>
        <taxon>Braconidae</taxon>
        <taxon>Euphorinae</taxon>
        <taxon>Microctonus</taxon>
    </lineage>
</organism>
<evidence type="ECO:0000313" key="3">
    <source>
        <dbReference type="Proteomes" id="UP001168972"/>
    </source>
</evidence>
<evidence type="ECO:0000256" key="1">
    <source>
        <dbReference type="SAM" id="SignalP"/>
    </source>
</evidence>
<feature type="chain" id="PRO_5041416326" evidence="1">
    <location>
        <begin position="25"/>
        <end position="308"/>
    </location>
</feature>
<reference evidence="2" key="1">
    <citation type="journal article" date="2023" name="bioRxiv">
        <title>Scaffold-level genome assemblies of two parasitoid biocontrol wasps reveal the parthenogenesis mechanism and an associated novel virus.</title>
        <authorList>
            <person name="Inwood S."/>
            <person name="Skelly J."/>
            <person name="Guhlin J."/>
            <person name="Harrop T."/>
            <person name="Goldson S."/>
            <person name="Dearden P."/>
        </authorList>
    </citation>
    <scope>NUCLEOTIDE SEQUENCE</scope>
    <source>
        <strain evidence="2">Lincoln</strain>
        <tissue evidence="2">Whole body</tissue>
    </source>
</reference>
<protein>
    <submittedName>
        <fullName evidence="2">Uncharacterized protein</fullName>
    </submittedName>
</protein>
<dbReference type="Proteomes" id="UP001168972">
    <property type="component" value="Unassembled WGS sequence"/>
</dbReference>
<comment type="caution">
    <text evidence="2">The sequence shown here is derived from an EMBL/GenBank/DDBJ whole genome shotgun (WGS) entry which is preliminary data.</text>
</comment>
<feature type="signal peptide" evidence="1">
    <location>
        <begin position="1"/>
        <end position="24"/>
    </location>
</feature>
<dbReference type="GO" id="GO:0008237">
    <property type="term" value="F:metallopeptidase activity"/>
    <property type="evidence" value="ECO:0007669"/>
    <property type="project" value="InterPro"/>
</dbReference>
<sequence length="308" mass="35809">MKLAYVHIVVLGCMLQILIVSSHGLSNDTNNFERFKRSPPLEKLTLLVKINGRSEIINLIATNQILANEHLPVWISSNKPDNIYHKLDNVMQKDVGEFTLYHDYYTRSAIVYFHKREELDGIININYKIQGLSIKDLDLEHVICQSDDSIVRKIMNAFQRKQPPCHCSIGCSNNKQKIYPELLVAISHDMFEAIENTSIFSRGVKTISHVLIVYNIVDMMYKYVKTVDISLNIAGIVIEGTEDQWGFTEKSNSYINIDRINDNIEEYFQAREAFFPRHSFDYVVYNTRLYFNEKWSSSQKKHFEAPNL</sequence>
<dbReference type="Gene3D" id="3.40.390.10">
    <property type="entry name" value="Collagenase (Catalytic Domain)"/>
    <property type="match status" value="1"/>
</dbReference>
<dbReference type="EMBL" id="JAQQBR010001925">
    <property type="protein sequence ID" value="KAK0159465.1"/>
    <property type="molecule type" value="Genomic_DNA"/>
</dbReference>
<gene>
    <name evidence="2" type="ORF">PV327_011112</name>
</gene>
<reference evidence="2" key="2">
    <citation type="submission" date="2023-03" db="EMBL/GenBank/DDBJ databases">
        <authorList>
            <person name="Inwood S.N."/>
            <person name="Skelly J.G."/>
            <person name="Guhlin J."/>
            <person name="Harrop T.W.R."/>
            <person name="Goldson S.G."/>
            <person name="Dearden P.K."/>
        </authorList>
    </citation>
    <scope>NUCLEOTIDE SEQUENCE</scope>
    <source>
        <strain evidence="2">Lincoln</strain>
        <tissue evidence="2">Whole body</tissue>
    </source>
</reference>
<dbReference type="AlphaFoldDB" id="A0AA39F061"/>
<dbReference type="SUPFAM" id="SSF55486">
    <property type="entry name" value="Metalloproteases ('zincins'), catalytic domain"/>
    <property type="match status" value="1"/>
</dbReference>
<keyword evidence="1" id="KW-0732">Signal</keyword>
<name>A0AA39F061_MICHY</name>